<keyword evidence="2" id="KW-1185">Reference proteome</keyword>
<evidence type="ECO:0000313" key="1">
    <source>
        <dbReference type="EMBL" id="KAJ3596276.1"/>
    </source>
</evidence>
<accession>A0A9Q0IGL9</accession>
<reference evidence="1" key="1">
    <citation type="submission" date="2022-07" db="EMBL/GenBank/DDBJ databases">
        <title>Chromosome-level genome of Muraenolepis orangiensis.</title>
        <authorList>
            <person name="Kim J."/>
        </authorList>
    </citation>
    <scope>NUCLEOTIDE SEQUENCE</scope>
    <source>
        <strain evidence="1">KU_S4_2022</strain>
        <tissue evidence="1">Muscle</tissue>
    </source>
</reference>
<comment type="caution">
    <text evidence="1">The sequence shown here is derived from an EMBL/GenBank/DDBJ whole genome shotgun (WGS) entry which is preliminary data.</text>
</comment>
<organism evidence="1 2">
    <name type="scientific">Muraenolepis orangiensis</name>
    <name type="common">Patagonian moray cod</name>
    <dbReference type="NCBI Taxonomy" id="630683"/>
    <lineage>
        <taxon>Eukaryota</taxon>
        <taxon>Metazoa</taxon>
        <taxon>Chordata</taxon>
        <taxon>Craniata</taxon>
        <taxon>Vertebrata</taxon>
        <taxon>Euteleostomi</taxon>
        <taxon>Actinopterygii</taxon>
        <taxon>Neopterygii</taxon>
        <taxon>Teleostei</taxon>
        <taxon>Neoteleostei</taxon>
        <taxon>Acanthomorphata</taxon>
        <taxon>Zeiogadaria</taxon>
        <taxon>Gadariae</taxon>
        <taxon>Gadiformes</taxon>
        <taxon>Muraenolepidoidei</taxon>
        <taxon>Muraenolepididae</taxon>
        <taxon>Muraenolepis</taxon>
    </lineage>
</organism>
<sequence>MLEALLGLFLYLALGPVGVLLADTLLGPVAIDVLGALIADPLGPPVLPVDDGQAPKVLVGDQLCSGACGALGLRHTVLE</sequence>
<gene>
    <name evidence="1" type="ORF">NHX12_002685</name>
</gene>
<protein>
    <submittedName>
        <fullName evidence="1">Uncharacterized protein</fullName>
    </submittedName>
</protein>
<name>A0A9Q0IGL9_9TELE</name>
<dbReference type="AlphaFoldDB" id="A0A9Q0IGL9"/>
<dbReference type="Proteomes" id="UP001148018">
    <property type="component" value="Unassembled WGS sequence"/>
</dbReference>
<dbReference type="EMBL" id="JANIIK010000110">
    <property type="protein sequence ID" value="KAJ3596276.1"/>
    <property type="molecule type" value="Genomic_DNA"/>
</dbReference>
<proteinExistence type="predicted"/>
<evidence type="ECO:0000313" key="2">
    <source>
        <dbReference type="Proteomes" id="UP001148018"/>
    </source>
</evidence>